<dbReference type="EMBL" id="JACHJU010000001">
    <property type="protein sequence ID" value="MBB4937925.1"/>
    <property type="molecule type" value="Genomic_DNA"/>
</dbReference>
<evidence type="ECO:0000256" key="1">
    <source>
        <dbReference type="SAM" id="Phobius"/>
    </source>
</evidence>
<dbReference type="Proteomes" id="UP000534286">
    <property type="component" value="Unassembled WGS sequence"/>
</dbReference>
<accession>A0A7W7RTH0</accession>
<organism evidence="2 3">
    <name type="scientific">Streptosporangium album</name>
    <dbReference type="NCBI Taxonomy" id="47479"/>
    <lineage>
        <taxon>Bacteria</taxon>
        <taxon>Bacillati</taxon>
        <taxon>Actinomycetota</taxon>
        <taxon>Actinomycetes</taxon>
        <taxon>Streptosporangiales</taxon>
        <taxon>Streptosporangiaceae</taxon>
        <taxon>Streptosporangium</taxon>
    </lineage>
</organism>
<dbReference type="RefSeq" id="WP_281390865.1">
    <property type="nucleotide sequence ID" value="NZ_BAABEK010000014.1"/>
</dbReference>
<keyword evidence="1" id="KW-0812">Transmembrane</keyword>
<keyword evidence="3" id="KW-1185">Reference proteome</keyword>
<evidence type="ECO:0000313" key="3">
    <source>
        <dbReference type="Proteomes" id="UP000534286"/>
    </source>
</evidence>
<sequence>MVLPRVPFATLLTPAMLVVTPVLVASQVLLWWTFGRVPVRSR</sequence>
<evidence type="ECO:0000313" key="2">
    <source>
        <dbReference type="EMBL" id="MBB4937925.1"/>
    </source>
</evidence>
<proteinExistence type="predicted"/>
<name>A0A7W7RTH0_9ACTN</name>
<feature type="transmembrane region" description="Helical" evidence="1">
    <location>
        <begin position="12"/>
        <end position="34"/>
    </location>
</feature>
<comment type="caution">
    <text evidence="2">The sequence shown here is derived from an EMBL/GenBank/DDBJ whole genome shotgun (WGS) entry which is preliminary data.</text>
</comment>
<dbReference type="AlphaFoldDB" id="A0A7W7RTH0"/>
<gene>
    <name evidence="2" type="ORF">FHR32_002230</name>
</gene>
<reference evidence="2 3" key="1">
    <citation type="submission" date="2020-08" db="EMBL/GenBank/DDBJ databases">
        <title>Sequencing the genomes of 1000 actinobacteria strains.</title>
        <authorList>
            <person name="Klenk H.-P."/>
        </authorList>
    </citation>
    <scope>NUCLEOTIDE SEQUENCE [LARGE SCALE GENOMIC DNA]</scope>
    <source>
        <strain evidence="2 3">DSM 43023</strain>
    </source>
</reference>
<keyword evidence="1" id="KW-1133">Transmembrane helix</keyword>
<protein>
    <submittedName>
        <fullName evidence="2">Uncharacterized protein</fullName>
    </submittedName>
</protein>
<keyword evidence="1" id="KW-0472">Membrane</keyword>